<reference evidence="2 3" key="1">
    <citation type="submission" date="2009-11" db="EMBL/GenBank/DDBJ databases">
        <title>Annotation of Allomyces macrogynus ATCC 38327.</title>
        <authorList>
            <consortium name="The Broad Institute Genome Sequencing Platform"/>
            <person name="Russ C."/>
            <person name="Cuomo C."/>
            <person name="Burger G."/>
            <person name="Gray M.W."/>
            <person name="Holland P.W.H."/>
            <person name="King N."/>
            <person name="Lang F.B.F."/>
            <person name="Roger A.J."/>
            <person name="Ruiz-Trillo I."/>
            <person name="Young S.K."/>
            <person name="Zeng Q."/>
            <person name="Gargeya S."/>
            <person name="Fitzgerald M."/>
            <person name="Haas B."/>
            <person name="Abouelleil A."/>
            <person name="Alvarado L."/>
            <person name="Arachchi H.M."/>
            <person name="Berlin A."/>
            <person name="Chapman S.B."/>
            <person name="Gearin G."/>
            <person name="Goldberg J."/>
            <person name="Griggs A."/>
            <person name="Gujja S."/>
            <person name="Hansen M."/>
            <person name="Heiman D."/>
            <person name="Howarth C."/>
            <person name="Larimer J."/>
            <person name="Lui A."/>
            <person name="MacDonald P.J.P."/>
            <person name="McCowen C."/>
            <person name="Montmayeur A."/>
            <person name="Murphy C."/>
            <person name="Neiman D."/>
            <person name="Pearson M."/>
            <person name="Priest M."/>
            <person name="Roberts A."/>
            <person name="Saif S."/>
            <person name="Shea T."/>
            <person name="Sisk P."/>
            <person name="Stolte C."/>
            <person name="Sykes S."/>
            <person name="Wortman J."/>
            <person name="Nusbaum C."/>
            <person name="Birren B."/>
        </authorList>
    </citation>
    <scope>NUCLEOTIDE SEQUENCE [LARGE SCALE GENOMIC DNA]</scope>
    <source>
        <strain evidence="2 3">ATCC 38327</strain>
    </source>
</reference>
<feature type="region of interest" description="Disordered" evidence="1">
    <location>
        <begin position="149"/>
        <end position="255"/>
    </location>
</feature>
<accession>A0A0L0SQ36</accession>
<dbReference type="AlphaFoldDB" id="A0A0L0SQ36"/>
<proteinExistence type="predicted"/>
<keyword evidence="3" id="KW-1185">Reference proteome</keyword>
<dbReference type="Proteomes" id="UP000054350">
    <property type="component" value="Unassembled WGS sequence"/>
</dbReference>
<organism evidence="2 3">
    <name type="scientific">Allomyces macrogynus (strain ATCC 38327)</name>
    <name type="common">Allomyces javanicus var. macrogynus</name>
    <dbReference type="NCBI Taxonomy" id="578462"/>
    <lineage>
        <taxon>Eukaryota</taxon>
        <taxon>Fungi</taxon>
        <taxon>Fungi incertae sedis</taxon>
        <taxon>Blastocladiomycota</taxon>
        <taxon>Blastocladiomycetes</taxon>
        <taxon>Blastocladiales</taxon>
        <taxon>Blastocladiaceae</taxon>
        <taxon>Allomyces</taxon>
    </lineage>
</organism>
<gene>
    <name evidence="2" type="ORF">AMAG_19254</name>
</gene>
<evidence type="ECO:0000256" key="1">
    <source>
        <dbReference type="SAM" id="MobiDB-lite"/>
    </source>
</evidence>
<dbReference type="EMBL" id="GG745345">
    <property type="protein sequence ID" value="KNE64612.1"/>
    <property type="molecule type" value="Genomic_DNA"/>
</dbReference>
<dbReference type="VEuPathDB" id="FungiDB:AMAG_19254"/>
<protein>
    <submittedName>
        <fullName evidence="2">Uncharacterized protein</fullName>
    </submittedName>
</protein>
<feature type="compositionally biased region" description="Polar residues" evidence="1">
    <location>
        <begin position="190"/>
        <end position="206"/>
    </location>
</feature>
<evidence type="ECO:0000313" key="2">
    <source>
        <dbReference type="EMBL" id="KNE64612.1"/>
    </source>
</evidence>
<reference evidence="3" key="2">
    <citation type="submission" date="2009-11" db="EMBL/GenBank/DDBJ databases">
        <title>The Genome Sequence of Allomyces macrogynus strain ATCC 38327.</title>
        <authorList>
            <consortium name="The Broad Institute Genome Sequencing Platform"/>
            <person name="Russ C."/>
            <person name="Cuomo C."/>
            <person name="Shea T."/>
            <person name="Young S.K."/>
            <person name="Zeng Q."/>
            <person name="Koehrsen M."/>
            <person name="Haas B."/>
            <person name="Borodovsky M."/>
            <person name="Guigo R."/>
            <person name="Alvarado L."/>
            <person name="Berlin A."/>
            <person name="Borenstein D."/>
            <person name="Chen Z."/>
            <person name="Engels R."/>
            <person name="Freedman E."/>
            <person name="Gellesch M."/>
            <person name="Goldberg J."/>
            <person name="Griggs A."/>
            <person name="Gujja S."/>
            <person name="Heiman D."/>
            <person name="Hepburn T."/>
            <person name="Howarth C."/>
            <person name="Jen D."/>
            <person name="Larson L."/>
            <person name="Lewis B."/>
            <person name="Mehta T."/>
            <person name="Park D."/>
            <person name="Pearson M."/>
            <person name="Roberts A."/>
            <person name="Saif S."/>
            <person name="Shenoy N."/>
            <person name="Sisk P."/>
            <person name="Stolte C."/>
            <person name="Sykes S."/>
            <person name="Walk T."/>
            <person name="White J."/>
            <person name="Yandava C."/>
            <person name="Burger G."/>
            <person name="Gray M.W."/>
            <person name="Holland P.W.H."/>
            <person name="King N."/>
            <person name="Lang F.B.F."/>
            <person name="Roger A.J."/>
            <person name="Ruiz-Trillo I."/>
            <person name="Lander E."/>
            <person name="Nusbaum C."/>
        </authorList>
    </citation>
    <scope>NUCLEOTIDE SEQUENCE [LARGE SCALE GENOMIC DNA]</scope>
    <source>
        <strain evidence="3">ATCC 38327</strain>
    </source>
</reference>
<sequence>MDFHIDHDPLAPPRLDTLTDVPLLRTVYFADPATRDLAAAELAKRAWRYHPHLRRWFAPNLGKHDIYKVYDLAADQVREFAGATLRATAVAAERGDTDAQSVLDADAPAHEVHGPPQVSARMGQLQVPAGMQPISPPQTTTVDARIMAESRQPQQQQPQPHLTSADDGQHRSLGVTAQGFGRHDYHVQGPATTHPTTRSAPLTTTAVPGLAAYPHFGPPHTHASQHPTPRTDAGFTTSNAAPLASKPGTGMPVKDSAHASVEDLCALAELQKELAAVTTGSGAPPSRAAVHELLQSVHQLLQNQAQQTSADLT</sequence>
<name>A0A0L0SQ36_ALLM3</name>
<evidence type="ECO:0000313" key="3">
    <source>
        <dbReference type="Proteomes" id="UP000054350"/>
    </source>
</evidence>
<feature type="compositionally biased region" description="Polar residues" evidence="1">
    <location>
        <begin position="222"/>
        <end position="240"/>
    </location>
</feature>